<accession>A0A1G5RTZ7</accession>
<dbReference type="GO" id="GO:0046872">
    <property type="term" value="F:metal ion binding"/>
    <property type="evidence" value="ECO:0007669"/>
    <property type="project" value="UniProtKB-KW"/>
</dbReference>
<evidence type="ECO:0000313" key="5">
    <source>
        <dbReference type="Proteomes" id="UP000199208"/>
    </source>
</evidence>
<dbReference type="FunFam" id="3.30.70.360:FF:000001">
    <property type="entry name" value="N-acetyldiaminopimelate deacetylase"/>
    <property type="match status" value="1"/>
</dbReference>
<evidence type="ECO:0000313" key="4">
    <source>
        <dbReference type="EMBL" id="SCZ77595.1"/>
    </source>
</evidence>
<feature type="binding site" evidence="2">
    <location>
        <position position="103"/>
    </location>
    <ligand>
        <name>Mn(2+)</name>
        <dbReference type="ChEBI" id="CHEBI:29035"/>
        <label>2</label>
    </ligand>
</feature>
<dbReference type="Pfam" id="PF07687">
    <property type="entry name" value="M20_dimer"/>
    <property type="match status" value="1"/>
</dbReference>
<dbReference type="SUPFAM" id="SSF53187">
    <property type="entry name" value="Zn-dependent exopeptidases"/>
    <property type="match status" value="1"/>
</dbReference>
<protein>
    <submittedName>
        <fullName evidence="4">Hippurate hydrolase</fullName>
    </submittedName>
</protein>
<keyword evidence="1 4" id="KW-0378">Hydrolase</keyword>
<keyword evidence="5" id="KW-1185">Reference proteome</keyword>
<dbReference type="Gene3D" id="3.30.70.360">
    <property type="match status" value="1"/>
</dbReference>
<keyword evidence="2" id="KW-0479">Metal-binding</keyword>
<feature type="domain" description="Peptidase M20 dimerisation" evidence="3">
    <location>
        <begin position="186"/>
        <end position="283"/>
    </location>
</feature>
<keyword evidence="2" id="KW-0464">Manganese</keyword>
<dbReference type="PANTHER" id="PTHR11014">
    <property type="entry name" value="PEPTIDASE M20 FAMILY MEMBER"/>
    <property type="match status" value="1"/>
</dbReference>
<dbReference type="Proteomes" id="UP000199208">
    <property type="component" value="Unassembled WGS sequence"/>
</dbReference>
<dbReference type="Pfam" id="PF01546">
    <property type="entry name" value="Peptidase_M20"/>
    <property type="match status" value="1"/>
</dbReference>
<dbReference type="InterPro" id="IPR017439">
    <property type="entry name" value="Amidohydrolase"/>
</dbReference>
<dbReference type="EMBL" id="FMWL01000003">
    <property type="protein sequence ID" value="SCZ77595.1"/>
    <property type="molecule type" value="Genomic_DNA"/>
</dbReference>
<dbReference type="Gene3D" id="3.40.630.10">
    <property type="entry name" value="Zn peptidases"/>
    <property type="match status" value="1"/>
</dbReference>
<evidence type="ECO:0000256" key="2">
    <source>
        <dbReference type="PIRSR" id="PIRSR005962-1"/>
    </source>
</evidence>
<dbReference type="InterPro" id="IPR011650">
    <property type="entry name" value="Peptidase_M20_dimer"/>
</dbReference>
<name>A0A1G5RTZ7_9FIRM</name>
<comment type="cofactor">
    <cofactor evidence="2">
        <name>Mn(2+)</name>
        <dbReference type="ChEBI" id="CHEBI:29035"/>
    </cofactor>
    <text evidence="2">The Mn(2+) ion enhances activity.</text>
</comment>
<organism evidence="4 5">
    <name type="scientific">Acidaminobacter hydrogenoformans DSM 2784</name>
    <dbReference type="NCBI Taxonomy" id="1120920"/>
    <lineage>
        <taxon>Bacteria</taxon>
        <taxon>Bacillati</taxon>
        <taxon>Bacillota</taxon>
        <taxon>Clostridia</taxon>
        <taxon>Peptostreptococcales</taxon>
        <taxon>Acidaminobacteraceae</taxon>
        <taxon>Acidaminobacter</taxon>
    </lineage>
</organism>
<sequence>MFMLDQATSDKSELAIRHRRALHQIPEVGFQEFKTQQYLISSLKSLEGVVVEVVAKTGVLAWIQGRSEQSVAFRADMDALEVTEKTGLPYASGHTGKMHACGHDGHMTMALLLAQSLSERRDRLEKSVLIIFQPAEEGPGGAKVLVEAGILEKYKVEAVYGYHLFPEIASGTFATRSGPIMAMTGEFDIEITGMSAHGAMPHLGSDALLAASSIVSVLQSVVSRNVKPTEAAVLTVGKMFSGEKRNVIAGQARLEGTFRAFSKEVFEQAVARMETIVRSVAEGYGCDAHVEIRPMYPPVINDTALAALFTDAVGKEFVLEIEPQMLAEDFAYYQEAVPGLFVFVGCRDAAKGHIFGLHHECFNFDESVLLNGVAAMLKVFEKSGVLL</sequence>
<feature type="binding site" evidence="2">
    <location>
        <position position="163"/>
    </location>
    <ligand>
        <name>Mn(2+)</name>
        <dbReference type="ChEBI" id="CHEBI:29035"/>
        <label>2</label>
    </ligand>
</feature>
<dbReference type="PIRSF" id="PIRSF005962">
    <property type="entry name" value="Pept_M20D_amidohydro"/>
    <property type="match status" value="1"/>
</dbReference>
<dbReference type="SUPFAM" id="SSF55031">
    <property type="entry name" value="Bacterial exopeptidase dimerisation domain"/>
    <property type="match status" value="1"/>
</dbReference>
<feature type="binding site" evidence="2">
    <location>
        <position position="358"/>
    </location>
    <ligand>
        <name>Mn(2+)</name>
        <dbReference type="ChEBI" id="CHEBI:29035"/>
        <label>2</label>
    </ligand>
</feature>
<feature type="binding site" evidence="2">
    <location>
        <position position="137"/>
    </location>
    <ligand>
        <name>Mn(2+)</name>
        <dbReference type="ChEBI" id="CHEBI:29035"/>
        <label>2</label>
    </ligand>
</feature>
<gene>
    <name evidence="4" type="ORF">SAMN03080599_00801</name>
</gene>
<dbReference type="InterPro" id="IPR002933">
    <property type="entry name" value="Peptidase_M20"/>
</dbReference>
<feature type="binding site" evidence="2">
    <location>
        <position position="101"/>
    </location>
    <ligand>
        <name>Mn(2+)</name>
        <dbReference type="ChEBI" id="CHEBI:29035"/>
        <label>2</label>
    </ligand>
</feature>
<dbReference type="PANTHER" id="PTHR11014:SF98">
    <property type="entry name" value="N-ACETYLDIAMINOPIMELATE DEACETYLASE"/>
    <property type="match status" value="1"/>
</dbReference>
<evidence type="ECO:0000256" key="1">
    <source>
        <dbReference type="ARBA" id="ARBA00022801"/>
    </source>
</evidence>
<dbReference type="STRING" id="1120920.SAMN03080599_00801"/>
<evidence type="ECO:0000259" key="3">
    <source>
        <dbReference type="Pfam" id="PF07687"/>
    </source>
</evidence>
<dbReference type="GO" id="GO:0019877">
    <property type="term" value="P:diaminopimelate biosynthetic process"/>
    <property type="evidence" value="ECO:0007669"/>
    <property type="project" value="TreeGrafter"/>
</dbReference>
<dbReference type="InterPro" id="IPR036264">
    <property type="entry name" value="Bact_exopeptidase_dim_dom"/>
</dbReference>
<proteinExistence type="predicted"/>
<dbReference type="CDD" id="cd03886">
    <property type="entry name" value="M20_Acy1"/>
    <property type="match status" value="1"/>
</dbReference>
<dbReference type="AlphaFoldDB" id="A0A1G5RTZ7"/>
<dbReference type="NCBIfam" id="TIGR01891">
    <property type="entry name" value="amidohydrolases"/>
    <property type="match status" value="1"/>
</dbReference>
<reference evidence="4 5" key="1">
    <citation type="submission" date="2016-10" db="EMBL/GenBank/DDBJ databases">
        <authorList>
            <person name="de Groot N.N."/>
        </authorList>
    </citation>
    <scope>NUCLEOTIDE SEQUENCE [LARGE SCALE GENOMIC DNA]</scope>
    <source>
        <strain evidence="4 5">DSM 2784</strain>
    </source>
</reference>
<dbReference type="RefSeq" id="WP_207646406.1">
    <property type="nucleotide sequence ID" value="NZ_FMWL01000003.1"/>
</dbReference>
<dbReference type="GO" id="GO:0050118">
    <property type="term" value="F:N-acetyldiaminopimelate deacetylase activity"/>
    <property type="evidence" value="ECO:0007669"/>
    <property type="project" value="UniProtKB-ARBA"/>
</dbReference>